<evidence type="ECO:0000313" key="1">
    <source>
        <dbReference type="EMBL" id="KFM56722.1"/>
    </source>
</evidence>
<keyword evidence="2" id="KW-1185">Reference proteome</keyword>
<dbReference type="EMBL" id="KK112094">
    <property type="protein sequence ID" value="KFM56722.1"/>
    <property type="molecule type" value="Genomic_DNA"/>
</dbReference>
<organism evidence="1 2">
    <name type="scientific">Stegodyphus mimosarum</name>
    <name type="common">African social velvet spider</name>
    <dbReference type="NCBI Taxonomy" id="407821"/>
    <lineage>
        <taxon>Eukaryota</taxon>
        <taxon>Metazoa</taxon>
        <taxon>Ecdysozoa</taxon>
        <taxon>Arthropoda</taxon>
        <taxon>Chelicerata</taxon>
        <taxon>Arachnida</taxon>
        <taxon>Araneae</taxon>
        <taxon>Araneomorphae</taxon>
        <taxon>Entelegynae</taxon>
        <taxon>Eresoidea</taxon>
        <taxon>Eresidae</taxon>
        <taxon>Stegodyphus</taxon>
    </lineage>
</organism>
<dbReference type="AlphaFoldDB" id="A0A087SV33"/>
<protein>
    <submittedName>
        <fullName evidence="1">Uncharacterized protein</fullName>
    </submittedName>
</protein>
<gene>
    <name evidence="1" type="ORF">X975_10235</name>
</gene>
<reference evidence="1 2" key="1">
    <citation type="submission" date="2013-11" db="EMBL/GenBank/DDBJ databases">
        <title>Genome sequencing of Stegodyphus mimosarum.</title>
        <authorList>
            <person name="Bechsgaard J."/>
        </authorList>
    </citation>
    <scope>NUCLEOTIDE SEQUENCE [LARGE SCALE GENOMIC DNA]</scope>
</reference>
<dbReference type="Proteomes" id="UP000054359">
    <property type="component" value="Unassembled WGS sequence"/>
</dbReference>
<proteinExistence type="predicted"/>
<feature type="non-terminal residue" evidence="1">
    <location>
        <position position="1"/>
    </location>
</feature>
<evidence type="ECO:0000313" key="2">
    <source>
        <dbReference type="Proteomes" id="UP000054359"/>
    </source>
</evidence>
<name>A0A087SV33_STEMI</name>
<feature type="non-terminal residue" evidence="1">
    <location>
        <position position="50"/>
    </location>
</feature>
<sequence>EYVVLPIPSLLHLVTVCLNPLVIQTFINIRSSNGCLRCQADGRQQTQCCQ</sequence>
<accession>A0A087SV33</accession>